<dbReference type="EMBL" id="BART01015187">
    <property type="protein sequence ID" value="GAG81261.1"/>
    <property type="molecule type" value="Genomic_DNA"/>
</dbReference>
<protein>
    <submittedName>
        <fullName evidence="1">Uncharacterized protein</fullName>
    </submittedName>
</protein>
<gene>
    <name evidence="1" type="ORF">S01H4_29564</name>
</gene>
<proteinExistence type="predicted"/>
<comment type="caution">
    <text evidence="1">The sequence shown here is derived from an EMBL/GenBank/DDBJ whole genome shotgun (WGS) entry which is preliminary data.</text>
</comment>
<sequence>MASKFIKGLIEKSTILQDDWLIMQPDAEESTAYKIKRSNVPTNLEDGSGTTANGNAVDLGGTLTEASTNLSRLEDGNFTFTILLRDTTAPYSIRQCLISSESNPFSGPMTYLQVLDRKTDENYEFRLGRGLIKMEFEDNATSKVERLEFNATSM</sequence>
<accession>X1CA78</accession>
<evidence type="ECO:0000313" key="1">
    <source>
        <dbReference type="EMBL" id="GAG81261.1"/>
    </source>
</evidence>
<reference evidence="1" key="1">
    <citation type="journal article" date="2014" name="Front. Microbiol.">
        <title>High frequency of phylogenetically diverse reductive dehalogenase-homologous genes in deep subseafloor sedimentary metagenomes.</title>
        <authorList>
            <person name="Kawai M."/>
            <person name="Futagami T."/>
            <person name="Toyoda A."/>
            <person name="Takaki Y."/>
            <person name="Nishi S."/>
            <person name="Hori S."/>
            <person name="Arai W."/>
            <person name="Tsubouchi T."/>
            <person name="Morono Y."/>
            <person name="Uchiyama I."/>
            <person name="Ito T."/>
            <person name="Fujiyama A."/>
            <person name="Inagaki F."/>
            <person name="Takami H."/>
        </authorList>
    </citation>
    <scope>NUCLEOTIDE SEQUENCE</scope>
    <source>
        <strain evidence="1">Expedition CK06-06</strain>
    </source>
</reference>
<feature type="non-terminal residue" evidence="1">
    <location>
        <position position="154"/>
    </location>
</feature>
<organism evidence="1">
    <name type="scientific">marine sediment metagenome</name>
    <dbReference type="NCBI Taxonomy" id="412755"/>
    <lineage>
        <taxon>unclassified sequences</taxon>
        <taxon>metagenomes</taxon>
        <taxon>ecological metagenomes</taxon>
    </lineage>
</organism>
<dbReference type="AlphaFoldDB" id="X1CA78"/>
<name>X1CA78_9ZZZZ</name>